<dbReference type="InterPro" id="IPR001509">
    <property type="entry name" value="Epimerase_deHydtase"/>
</dbReference>
<reference evidence="4" key="1">
    <citation type="journal article" date="2020" name="bioRxiv">
        <title>A rank-normalized archaeal taxonomy based on genome phylogeny resolves widespread incomplete and uneven classifications.</title>
        <authorList>
            <person name="Rinke C."/>
            <person name="Chuvochina M."/>
            <person name="Mussig A.J."/>
            <person name="Chaumeil P.-A."/>
            <person name="Waite D.W."/>
            <person name="Whitman W.B."/>
            <person name="Parks D.H."/>
            <person name="Hugenholtz P."/>
        </authorList>
    </citation>
    <scope>NUCLEOTIDE SEQUENCE [LARGE SCALE GENOMIC DNA]</scope>
</reference>
<dbReference type="Pfam" id="PF01370">
    <property type="entry name" value="Epimerase"/>
    <property type="match status" value="1"/>
</dbReference>
<evidence type="ECO:0000259" key="2">
    <source>
        <dbReference type="Pfam" id="PF01370"/>
    </source>
</evidence>
<protein>
    <submittedName>
        <fullName evidence="3">SDR family NAD(P)-dependent oxidoreductase</fullName>
    </submittedName>
</protein>
<evidence type="ECO:0000256" key="1">
    <source>
        <dbReference type="ARBA" id="ARBA00007637"/>
    </source>
</evidence>
<gene>
    <name evidence="3" type="ORF">HA254_01060</name>
</gene>
<dbReference type="PANTHER" id="PTHR43000">
    <property type="entry name" value="DTDP-D-GLUCOSE 4,6-DEHYDRATASE-RELATED"/>
    <property type="match status" value="1"/>
</dbReference>
<dbReference type="EMBL" id="DUGC01000021">
    <property type="protein sequence ID" value="HIH09239.1"/>
    <property type="molecule type" value="Genomic_DNA"/>
</dbReference>
<comment type="caution">
    <text evidence="3">The sequence shown here is derived from an EMBL/GenBank/DDBJ whole genome shotgun (WGS) entry which is preliminary data.</text>
</comment>
<dbReference type="Gene3D" id="3.40.50.720">
    <property type="entry name" value="NAD(P)-binding Rossmann-like Domain"/>
    <property type="match status" value="1"/>
</dbReference>
<dbReference type="SUPFAM" id="SSF51735">
    <property type="entry name" value="NAD(P)-binding Rossmann-fold domains"/>
    <property type="match status" value="1"/>
</dbReference>
<dbReference type="InterPro" id="IPR036291">
    <property type="entry name" value="NAD(P)-bd_dom_sf"/>
</dbReference>
<dbReference type="Proteomes" id="UP000565078">
    <property type="component" value="Unassembled WGS sequence"/>
</dbReference>
<accession>A0A7J4IYA5</accession>
<organism evidence="3 4">
    <name type="scientific">Candidatus Iainarchaeum sp</name>
    <dbReference type="NCBI Taxonomy" id="3101447"/>
    <lineage>
        <taxon>Archaea</taxon>
        <taxon>Candidatus Iainarchaeota</taxon>
        <taxon>Candidatus Iainarchaeia</taxon>
        <taxon>Candidatus Iainarchaeales</taxon>
        <taxon>Candidatus Iainarchaeaceae</taxon>
        <taxon>Candidatus Iainarchaeum</taxon>
    </lineage>
</organism>
<evidence type="ECO:0000313" key="4">
    <source>
        <dbReference type="Proteomes" id="UP000565078"/>
    </source>
</evidence>
<proteinExistence type="inferred from homology"/>
<name>A0A7J4IYA5_9ARCH</name>
<comment type="similarity">
    <text evidence="1">Belongs to the NAD(P)-dependent epimerase/dehydratase family.</text>
</comment>
<sequence>MKANYFSGKNVLVTGGLGFIGSNICHKLVPLGAEVMIYDACLDPYGWNFANIKEIKGKVRFIKGDTRDAKALAKAVKGADIVFDCASQISHSISVEKPLLDIEINCVGALNVLEAVRNSGTDPVLVYAGTRGQIGQMKYCPIDESHPTDPVDMNGINKLAAEKYCLLYHKLYGLKATSVRINNAYGERCQVRHADYGIVNYFIRLAIEGKDLPVYGDGAQKRDYLHISDITDAMLIASEKKEAIGEYFMLGSGEGVSFIDMCNLILSKTGGKSRLRMVPWEKGRKAIEIWDFIVSHEKISKCLGWSQKTGIEEGINRTVAFYRERRSEYF</sequence>
<feature type="domain" description="NAD-dependent epimerase/dehydratase" evidence="2">
    <location>
        <begin position="11"/>
        <end position="244"/>
    </location>
</feature>
<dbReference type="AlphaFoldDB" id="A0A7J4IYA5"/>
<evidence type="ECO:0000313" key="3">
    <source>
        <dbReference type="EMBL" id="HIH09239.1"/>
    </source>
</evidence>